<dbReference type="EMBL" id="LSZO01000153">
    <property type="protein sequence ID" value="KXU38126.1"/>
    <property type="molecule type" value="Genomic_DNA"/>
</dbReference>
<reference evidence="1 2" key="1">
    <citation type="submission" date="2016-02" db="EMBL/GenBank/DDBJ databases">
        <authorList>
            <person name="Wen L."/>
            <person name="He K."/>
            <person name="Yang H."/>
        </authorList>
    </citation>
    <scope>NUCLEOTIDE SEQUENCE [LARGE SCALE GENOMIC DNA]</scope>
    <source>
        <strain evidence="1 2">CV58</strain>
    </source>
</reference>
<keyword evidence="2" id="KW-1185">Reference proteome</keyword>
<dbReference type="OrthoDB" id="285538at2"/>
<dbReference type="Proteomes" id="UP000072660">
    <property type="component" value="Unassembled WGS sequence"/>
</dbReference>
<gene>
    <name evidence="1" type="ORF">AXE65_02555</name>
</gene>
<proteinExistence type="predicted"/>
<sequence>MIPQNYREWHHCITIECGLALTTDFIRERLAVWRDEKAFETSRFRELYGDAHWQAVIGWFEQARLLANHPAATHQE</sequence>
<name>A0A139SU69_9GAMM</name>
<evidence type="ECO:0000313" key="1">
    <source>
        <dbReference type="EMBL" id="KXU38126.1"/>
    </source>
</evidence>
<dbReference type="AlphaFoldDB" id="A0A139SU69"/>
<comment type="caution">
    <text evidence="1">The sequence shown here is derived from an EMBL/GenBank/DDBJ whole genome shotgun (WGS) entry which is preliminary data.</text>
</comment>
<accession>A0A139SU69</accession>
<protein>
    <submittedName>
        <fullName evidence="1">Uncharacterized protein</fullName>
    </submittedName>
</protein>
<dbReference type="RefSeq" id="WP_068390156.1">
    <property type="nucleotide sequence ID" value="NZ_LSZO01000153.1"/>
</dbReference>
<evidence type="ECO:0000313" key="2">
    <source>
        <dbReference type="Proteomes" id="UP000072660"/>
    </source>
</evidence>
<organism evidence="1 2">
    <name type="scientific">Ventosimonas gracilis</name>
    <dbReference type="NCBI Taxonomy" id="1680762"/>
    <lineage>
        <taxon>Bacteria</taxon>
        <taxon>Pseudomonadati</taxon>
        <taxon>Pseudomonadota</taxon>
        <taxon>Gammaproteobacteria</taxon>
        <taxon>Pseudomonadales</taxon>
        <taxon>Ventosimonadaceae</taxon>
        <taxon>Ventosimonas</taxon>
    </lineage>
</organism>